<proteinExistence type="predicted"/>
<dbReference type="Pfam" id="PF01548">
    <property type="entry name" value="DEDD_Tnp_IS110"/>
    <property type="match status" value="1"/>
</dbReference>
<organism evidence="3 4">
    <name type="scientific">Wenxinia marina DSM 24838</name>
    <dbReference type="NCBI Taxonomy" id="1123501"/>
    <lineage>
        <taxon>Bacteria</taxon>
        <taxon>Pseudomonadati</taxon>
        <taxon>Pseudomonadota</taxon>
        <taxon>Alphaproteobacteria</taxon>
        <taxon>Rhodobacterales</taxon>
        <taxon>Roseobacteraceae</taxon>
        <taxon>Wenxinia</taxon>
    </lineage>
</organism>
<feature type="domain" description="Transposase IS110-like N-terminal" evidence="1">
    <location>
        <begin position="30"/>
        <end position="146"/>
    </location>
</feature>
<dbReference type="PATRIC" id="fig|1123501.6.peg.615"/>
<dbReference type="OrthoDB" id="8261795at2"/>
<dbReference type="RefSeq" id="WP_047772133.1">
    <property type="nucleotide sequence ID" value="NZ_KN848371.1"/>
</dbReference>
<dbReference type="PANTHER" id="PTHR33055:SF13">
    <property type="entry name" value="TRANSPOSASE"/>
    <property type="match status" value="1"/>
</dbReference>
<dbReference type="EMBL" id="AONG01000003">
    <property type="protein sequence ID" value="KIQ71176.1"/>
    <property type="molecule type" value="Genomic_DNA"/>
</dbReference>
<evidence type="ECO:0000259" key="2">
    <source>
        <dbReference type="Pfam" id="PF02371"/>
    </source>
</evidence>
<dbReference type="PANTHER" id="PTHR33055">
    <property type="entry name" value="TRANSPOSASE FOR INSERTION SEQUENCE ELEMENT IS1111A"/>
    <property type="match status" value="1"/>
</dbReference>
<dbReference type="GO" id="GO:0006313">
    <property type="term" value="P:DNA transposition"/>
    <property type="evidence" value="ECO:0007669"/>
    <property type="project" value="InterPro"/>
</dbReference>
<evidence type="ECO:0000313" key="4">
    <source>
        <dbReference type="Proteomes" id="UP000035100"/>
    </source>
</evidence>
<keyword evidence="4" id="KW-1185">Reference proteome</keyword>
<dbReference type="NCBIfam" id="NF033542">
    <property type="entry name" value="transpos_IS110"/>
    <property type="match status" value="1"/>
</dbReference>
<feature type="domain" description="Transposase IS116/IS110/IS902 C-terminal" evidence="2">
    <location>
        <begin position="188"/>
        <end position="269"/>
    </location>
</feature>
<reference evidence="3 4" key="1">
    <citation type="submission" date="2013-01" db="EMBL/GenBank/DDBJ databases">
        <authorList>
            <person name="Fiebig A."/>
            <person name="Goeker M."/>
            <person name="Klenk H.-P.P."/>
        </authorList>
    </citation>
    <scope>NUCLEOTIDE SEQUENCE [LARGE SCALE GENOMIC DNA]</scope>
    <source>
        <strain evidence="3 4">DSM 24838</strain>
    </source>
</reference>
<protein>
    <submittedName>
        <fullName evidence="3">Transposase</fullName>
    </submittedName>
</protein>
<dbReference type="AlphaFoldDB" id="A0A0D0PIJ7"/>
<evidence type="ECO:0000259" key="1">
    <source>
        <dbReference type="Pfam" id="PF01548"/>
    </source>
</evidence>
<dbReference type="Pfam" id="PF02371">
    <property type="entry name" value="Transposase_20"/>
    <property type="match status" value="1"/>
</dbReference>
<dbReference type="GO" id="GO:0004803">
    <property type="term" value="F:transposase activity"/>
    <property type="evidence" value="ECO:0007669"/>
    <property type="project" value="InterPro"/>
</dbReference>
<sequence length="310" mass="33744">MTEECIGVDVSKRWIDVHHPQTGPARLATEPKVLRSFARMARREGRLVVFEASGGVDAPLRAALEGAGASFARVNPARARDFARASGRLAKTDRVDAAMLAQMGDALRLQPDAPASPARRALQELMARRRQLVEMRKQERTRLTQVGPGELHRWIRRHVTMLGAQIALVEKRLAQAAAADTEAAAAMRRLRTAPGVGPVVAWALLAEMPELGKLDRRRIAALAGLAPVARDSGMRSPPRRIAGGRPVIRSLLYLAGLQASRRDPAFAAFRARLEAAGKRPKQAIIAVARKLLTVLNAMLRDAKDYATANP</sequence>
<dbReference type="Proteomes" id="UP000035100">
    <property type="component" value="Unassembled WGS sequence"/>
</dbReference>
<gene>
    <name evidence="3" type="ORF">Wenmar_00555</name>
</gene>
<name>A0A0D0PIJ7_9RHOB</name>
<dbReference type="InterPro" id="IPR002525">
    <property type="entry name" value="Transp_IS110-like_N"/>
</dbReference>
<dbReference type="eggNOG" id="COG3547">
    <property type="taxonomic scope" value="Bacteria"/>
</dbReference>
<dbReference type="InterPro" id="IPR047650">
    <property type="entry name" value="Transpos_IS110"/>
</dbReference>
<dbReference type="GO" id="GO:0003677">
    <property type="term" value="F:DNA binding"/>
    <property type="evidence" value="ECO:0007669"/>
    <property type="project" value="InterPro"/>
</dbReference>
<dbReference type="InterPro" id="IPR003346">
    <property type="entry name" value="Transposase_20"/>
</dbReference>
<accession>A0A0D0PIJ7</accession>
<comment type="caution">
    <text evidence="3">The sequence shown here is derived from an EMBL/GenBank/DDBJ whole genome shotgun (WGS) entry which is preliminary data.</text>
</comment>
<evidence type="ECO:0000313" key="3">
    <source>
        <dbReference type="EMBL" id="KIQ71176.1"/>
    </source>
</evidence>